<evidence type="ECO:0000313" key="14">
    <source>
        <dbReference type="Proteomes" id="UP000440367"/>
    </source>
</evidence>
<evidence type="ECO:0000313" key="3">
    <source>
        <dbReference type="EMBL" id="KAE9091675.1"/>
    </source>
</evidence>
<evidence type="ECO:0000313" key="12">
    <source>
        <dbReference type="Proteomes" id="UP000433483"/>
    </source>
</evidence>
<dbReference type="EMBL" id="QXGB01001462">
    <property type="protein sequence ID" value="KAE9190420.1"/>
    <property type="molecule type" value="Genomic_DNA"/>
</dbReference>
<evidence type="ECO:0000313" key="11">
    <source>
        <dbReference type="Proteomes" id="UP000429523"/>
    </source>
</evidence>
<name>A0A6A3R814_9STRA</name>
<dbReference type="EMBL" id="QXFW01001362">
    <property type="protein sequence ID" value="KAE8991992.1"/>
    <property type="molecule type" value="Genomic_DNA"/>
</dbReference>
<dbReference type="Proteomes" id="UP000488956">
    <property type="component" value="Unassembled WGS sequence"/>
</dbReference>
<dbReference type="Proteomes" id="UP000440732">
    <property type="component" value="Unassembled WGS sequence"/>
</dbReference>
<dbReference type="Proteomes" id="UP000460718">
    <property type="component" value="Unassembled WGS sequence"/>
</dbReference>
<dbReference type="EMBL" id="QXFY01002080">
    <property type="protein sequence ID" value="KAE9303424.1"/>
    <property type="molecule type" value="Genomic_DNA"/>
</dbReference>
<dbReference type="Proteomes" id="UP000440367">
    <property type="component" value="Unassembled WGS sequence"/>
</dbReference>
<evidence type="ECO:0000313" key="20">
    <source>
        <dbReference type="Proteomes" id="UP000488956"/>
    </source>
</evidence>
<reference evidence="11 12" key="1">
    <citation type="submission" date="2018-08" db="EMBL/GenBank/DDBJ databases">
        <title>Genomic investigation of the strawberry pathogen Phytophthora fragariae indicates pathogenicity is determined by transcriptional variation in three key races.</title>
        <authorList>
            <person name="Adams T.M."/>
            <person name="Armitage A.D."/>
            <person name="Sobczyk M.K."/>
            <person name="Bates H.J."/>
            <person name="Dunwell J.M."/>
            <person name="Nellist C.F."/>
            <person name="Harrison R.J."/>
        </authorList>
    </citation>
    <scope>NUCLEOTIDE SEQUENCE [LARGE SCALE GENOMIC DNA]</scope>
    <source>
        <strain evidence="9 13">A4</strain>
        <strain evidence="8 14">BC-1</strain>
        <strain evidence="7 18">BC-23</strain>
        <strain evidence="6 12">NOV-27</strain>
        <strain evidence="5 15">NOV-5</strain>
        <strain evidence="4 16">NOV-71</strain>
        <strain evidence="10 19">NOV-77</strain>
        <strain evidence="1 11">NOV-9</strain>
        <strain evidence="3 20">ONT-3</strain>
        <strain evidence="2 17">SCRP245</strain>
    </source>
</reference>
<evidence type="ECO:0000313" key="18">
    <source>
        <dbReference type="Proteomes" id="UP000476176"/>
    </source>
</evidence>
<dbReference type="Proteomes" id="UP000441208">
    <property type="component" value="Unassembled WGS sequence"/>
</dbReference>
<organism evidence="4 16">
    <name type="scientific">Phytophthora fragariae</name>
    <dbReference type="NCBI Taxonomy" id="53985"/>
    <lineage>
        <taxon>Eukaryota</taxon>
        <taxon>Sar</taxon>
        <taxon>Stramenopiles</taxon>
        <taxon>Oomycota</taxon>
        <taxon>Peronosporomycetes</taxon>
        <taxon>Peronosporales</taxon>
        <taxon>Peronosporaceae</taxon>
        <taxon>Phytophthora</taxon>
    </lineage>
</organism>
<evidence type="ECO:0000313" key="2">
    <source>
        <dbReference type="EMBL" id="KAE8991992.1"/>
    </source>
</evidence>
<evidence type="ECO:0000313" key="9">
    <source>
        <dbReference type="EMBL" id="KAE9293445.1"/>
    </source>
</evidence>
<dbReference type="AlphaFoldDB" id="A0A6A3R814"/>
<proteinExistence type="predicted"/>
<dbReference type="EMBL" id="QXFX01001357">
    <property type="protein sequence ID" value="KAE9091675.1"/>
    <property type="molecule type" value="Genomic_DNA"/>
</dbReference>
<protein>
    <submittedName>
        <fullName evidence="4">Uncharacterized protein</fullName>
    </submittedName>
</protein>
<dbReference type="Proteomes" id="UP000476176">
    <property type="component" value="Unassembled WGS sequence"/>
</dbReference>
<accession>A0A6A3R814</accession>
<evidence type="ECO:0000313" key="4">
    <source>
        <dbReference type="EMBL" id="KAE9091758.1"/>
    </source>
</evidence>
<gene>
    <name evidence="9" type="ORF">PF001_g18255</name>
    <name evidence="8" type="ORF">PF002_g20530</name>
    <name evidence="7" type="ORF">PF004_g18031</name>
    <name evidence="6" type="ORF">PF005_g19265</name>
    <name evidence="5" type="ORF">PF006_g18046</name>
    <name evidence="4" type="ORF">PF007_g18762</name>
    <name evidence="10" type="ORF">PF008_g22237</name>
    <name evidence="1" type="ORF">PF009_g19610</name>
    <name evidence="3" type="ORF">PF010_g18100</name>
    <name evidence="2" type="ORF">PF011_g17720</name>
</gene>
<evidence type="ECO:0000313" key="16">
    <source>
        <dbReference type="Proteomes" id="UP000441208"/>
    </source>
</evidence>
<dbReference type="EMBL" id="QXGD01001501">
    <property type="protein sequence ID" value="KAE9204766.1"/>
    <property type="molecule type" value="Genomic_DNA"/>
</dbReference>
<evidence type="ECO:0000313" key="5">
    <source>
        <dbReference type="EMBL" id="KAE9120804.1"/>
    </source>
</evidence>
<evidence type="ECO:0000313" key="10">
    <source>
        <dbReference type="EMBL" id="KAE9303424.1"/>
    </source>
</evidence>
<dbReference type="EMBL" id="QXGA01001372">
    <property type="protein sequence ID" value="KAE9120804.1"/>
    <property type="molecule type" value="Genomic_DNA"/>
</dbReference>
<dbReference type="EMBL" id="QXGE01001378">
    <property type="protein sequence ID" value="KAE9293445.1"/>
    <property type="molecule type" value="Genomic_DNA"/>
</dbReference>
<dbReference type="Proteomes" id="UP000429523">
    <property type="component" value="Unassembled WGS sequence"/>
</dbReference>
<comment type="caution">
    <text evidence="4">The sequence shown here is derived from an EMBL/GenBank/DDBJ whole genome shotgun (WGS) entry which is preliminary data.</text>
</comment>
<dbReference type="Proteomes" id="UP000433483">
    <property type="component" value="Unassembled WGS sequence"/>
</dbReference>
<evidence type="ECO:0000313" key="8">
    <source>
        <dbReference type="EMBL" id="KAE9204766.1"/>
    </source>
</evidence>
<dbReference type="Proteomes" id="UP000486351">
    <property type="component" value="Unassembled WGS sequence"/>
</dbReference>
<evidence type="ECO:0000313" key="6">
    <source>
        <dbReference type="EMBL" id="KAE9190420.1"/>
    </source>
</evidence>
<evidence type="ECO:0000313" key="19">
    <source>
        <dbReference type="Proteomes" id="UP000486351"/>
    </source>
</evidence>
<dbReference type="EMBL" id="QXGF01001398">
    <property type="protein sequence ID" value="KAE8930294.1"/>
    <property type="molecule type" value="Genomic_DNA"/>
</dbReference>
<evidence type="ECO:0000313" key="15">
    <source>
        <dbReference type="Proteomes" id="UP000440732"/>
    </source>
</evidence>
<dbReference type="Proteomes" id="UP000437068">
    <property type="component" value="Unassembled WGS sequence"/>
</dbReference>
<evidence type="ECO:0000313" key="17">
    <source>
        <dbReference type="Proteomes" id="UP000460718"/>
    </source>
</evidence>
<dbReference type="EMBL" id="QXGC01001398">
    <property type="protein sequence ID" value="KAE9203806.1"/>
    <property type="molecule type" value="Genomic_DNA"/>
</dbReference>
<evidence type="ECO:0000313" key="1">
    <source>
        <dbReference type="EMBL" id="KAE8930294.1"/>
    </source>
</evidence>
<evidence type="ECO:0000313" key="13">
    <source>
        <dbReference type="Proteomes" id="UP000437068"/>
    </source>
</evidence>
<keyword evidence="12" id="KW-1185">Reference proteome</keyword>
<sequence>MLRRFPATVLGLLTKTSANKELTATGWGPLSSCWCAASRNKRAKRRTLCQLES</sequence>
<dbReference type="EMBL" id="QXFZ01001369">
    <property type="protein sequence ID" value="KAE9091758.1"/>
    <property type="molecule type" value="Genomic_DNA"/>
</dbReference>
<evidence type="ECO:0000313" key="7">
    <source>
        <dbReference type="EMBL" id="KAE9203806.1"/>
    </source>
</evidence>